<dbReference type="OrthoDB" id="9765647at2"/>
<dbReference type="GO" id="GO:0016787">
    <property type="term" value="F:hydrolase activity"/>
    <property type="evidence" value="ECO:0007669"/>
    <property type="project" value="UniProtKB-KW"/>
</dbReference>
<dbReference type="Gene3D" id="1.20.1440.110">
    <property type="entry name" value="acylaminoacyl peptidase"/>
    <property type="match status" value="1"/>
</dbReference>
<dbReference type="EMBL" id="RPFW01000004">
    <property type="protein sequence ID" value="TVZ03045.1"/>
    <property type="molecule type" value="Genomic_DNA"/>
</dbReference>
<keyword evidence="4" id="KW-1185">Reference proteome</keyword>
<dbReference type="InterPro" id="IPR010520">
    <property type="entry name" value="FrsA-like"/>
</dbReference>
<dbReference type="PANTHER" id="PTHR22946">
    <property type="entry name" value="DIENELACTONE HYDROLASE DOMAIN-CONTAINING PROTEIN-RELATED"/>
    <property type="match status" value="1"/>
</dbReference>
<dbReference type="Gene3D" id="3.40.50.1820">
    <property type="entry name" value="alpha/beta hydrolase"/>
    <property type="match status" value="1"/>
</dbReference>
<keyword evidence="2 3" id="KW-0378">Hydrolase</keyword>
<comment type="caution">
    <text evidence="3">The sequence shown here is derived from an EMBL/GenBank/DDBJ whole genome shotgun (WGS) entry which is preliminary data.</text>
</comment>
<evidence type="ECO:0000256" key="1">
    <source>
        <dbReference type="ARBA" id="ARBA00008645"/>
    </source>
</evidence>
<evidence type="ECO:0000256" key="2">
    <source>
        <dbReference type="ARBA" id="ARBA00022801"/>
    </source>
</evidence>
<comment type="similarity">
    <text evidence="1">Belongs to the AB hydrolase superfamily.</text>
</comment>
<proteinExistence type="inferred from homology"/>
<dbReference type="Pfam" id="PF06500">
    <property type="entry name" value="FrsA-like"/>
    <property type="match status" value="1"/>
</dbReference>
<dbReference type="InterPro" id="IPR050261">
    <property type="entry name" value="FrsA_esterase"/>
</dbReference>
<organism evidence="3 4">
    <name type="scientific">Trebonia kvetii</name>
    <dbReference type="NCBI Taxonomy" id="2480626"/>
    <lineage>
        <taxon>Bacteria</taxon>
        <taxon>Bacillati</taxon>
        <taxon>Actinomycetota</taxon>
        <taxon>Actinomycetes</taxon>
        <taxon>Streptosporangiales</taxon>
        <taxon>Treboniaceae</taxon>
        <taxon>Trebonia</taxon>
    </lineage>
</organism>
<dbReference type="RefSeq" id="WP_145855430.1">
    <property type="nucleotide sequence ID" value="NZ_RPFW01000004.1"/>
</dbReference>
<accession>A0A6P2BXX9</accession>
<dbReference type="InterPro" id="IPR029058">
    <property type="entry name" value="AB_hydrolase_fold"/>
</dbReference>
<dbReference type="Proteomes" id="UP000460272">
    <property type="component" value="Unassembled WGS sequence"/>
</dbReference>
<dbReference type="PANTHER" id="PTHR22946:SF12">
    <property type="entry name" value="CONIDIAL PIGMENT BIOSYNTHESIS PROTEIN AYG1 (AFU_ORTHOLOGUE AFUA_2G17550)"/>
    <property type="match status" value="1"/>
</dbReference>
<evidence type="ECO:0000313" key="4">
    <source>
        <dbReference type="Proteomes" id="UP000460272"/>
    </source>
</evidence>
<reference evidence="3 4" key="1">
    <citation type="submission" date="2018-11" db="EMBL/GenBank/DDBJ databases">
        <title>Trebonia kvetii gen.nov., sp.nov., a novel acidophilic actinobacterium, and proposal of the new actinobacterial family Treboniaceae fam. nov.</title>
        <authorList>
            <person name="Rapoport D."/>
            <person name="Sagova-Mareckova M."/>
            <person name="Sedlacek I."/>
            <person name="Provaznik J."/>
            <person name="Kralova S."/>
            <person name="Pavlinic D."/>
            <person name="Benes V."/>
            <person name="Kopecky J."/>
        </authorList>
    </citation>
    <scope>NUCLEOTIDE SEQUENCE [LARGE SCALE GENOMIC DNA]</scope>
    <source>
        <strain evidence="3 4">15Tr583</strain>
    </source>
</reference>
<protein>
    <submittedName>
        <fullName evidence="3">Alpha/beta hydrolase</fullName>
    </submittedName>
</protein>
<sequence length="365" mass="39298">MTPDKQPETPTDARVAGAAAHWGFRFIANGTDYGDFIATLARITRWADWCREWGVTAAHYEQLAEAADDAGQAATAAGAWQRAALAWHWGKFVFTDDPVQQRAAHERTVACFRRAAAALTPPAELVHVPYGNHALAAYLRVPPGEAPGEAKAPAVIMVPGLDSTKEELQANAEFFLARGLATLAIDGPGQGEAEYELPIEPRYEKVATAAVDYLCGRDEIEATRIGLFGVSLGGYYAARAAAYEPRLQAVVALAGPYRLDLGWDELPPQTRATFQARSGAKTADEARAKAAELTLEEAAGHIATPLLIVGGGRDTIIPAHHQQRLASRLPAAELLIYPDGSHGVTNRAYESRSRMADWLTARLVP</sequence>
<dbReference type="SUPFAM" id="SSF53474">
    <property type="entry name" value="alpha/beta-Hydrolases"/>
    <property type="match status" value="1"/>
</dbReference>
<dbReference type="AlphaFoldDB" id="A0A6P2BXX9"/>
<name>A0A6P2BXX9_9ACTN</name>
<gene>
    <name evidence="3" type="ORF">EAS64_21560</name>
</gene>
<evidence type="ECO:0000313" key="3">
    <source>
        <dbReference type="EMBL" id="TVZ03045.1"/>
    </source>
</evidence>